<evidence type="ECO:0000256" key="8">
    <source>
        <dbReference type="SAM" id="Phobius"/>
    </source>
</evidence>
<dbReference type="InterPro" id="IPR027417">
    <property type="entry name" value="P-loop_NTPase"/>
</dbReference>
<sequence>MPVPRGQAPAQQVGAQHPQPSARQRAAHALNHYAEKLLRPNGLDDVADRALEAFSTEKQRNVVVLIGEVKRGKSTLANALVGSPGLTPTGAGTTTNIPIALGPANESVPEGKVALYTGSGSTLVDAHELDQWVNSKTGTIPVGDQEEAVLRAYCAVPNSKMGPAVVIDAPGIGGIDDVDPQVANDTAAQASVIVIVADSTAPLTKPEMNYIKAASESTESIVVAVTKTDKNLTRWRSIVDNDKALIKQHIGRDIPVIGVSSLLPDLNVGRHSGVDTERMEELSGIKELRGFIQQQFRGAENIPASNALRILVEGVRELDTRWENRLKVVREGASVVPELKKDLEKLETIRTNAEQWDIFLQRDITRARQAATARLDDELGEIRKKWTDIIDKAGMKTLRSNPSHFTAKIEQDFQEAAMKAIAEFVAQIEQQVILPRFPNANDRSKVIGEIQKQIELGEIKTSEVKSGSKDAFDPMMLMMGFSGGSITATALSSWGLAAALLGPAGVIAVGIGVGASWIGINFGFRAMRQGKQKLTQWLRETMGVTRSHAERSMSTITSYAQPVIKIRFKENNKAAIADLQKRIKEAQEADAQDREARKQEIAKLERNREVTASVIQNVEKLRAELSRIDTIPDQRRAQIEAQPQLAQSVNAELTPPAPGASL</sequence>
<dbReference type="PANTHER" id="PTHR10465:SF0">
    <property type="entry name" value="SARCALUMENIN"/>
    <property type="match status" value="1"/>
</dbReference>
<dbReference type="GO" id="GO:0003924">
    <property type="term" value="F:GTPase activity"/>
    <property type="evidence" value="ECO:0007669"/>
    <property type="project" value="InterPro"/>
</dbReference>
<dbReference type="AlphaFoldDB" id="A0A931GY15"/>
<dbReference type="InterPro" id="IPR045063">
    <property type="entry name" value="Dynamin_N"/>
</dbReference>
<evidence type="ECO:0000256" key="6">
    <source>
        <dbReference type="SAM" id="Coils"/>
    </source>
</evidence>
<keyword evidence="2" id="KW-0547">Nucleotide-binding</keyword>
<comment type="subcellular location">
    <subcellularLocation>
        <location evidence="1">Membrane</location>
    </subcellularLocation>
</comment>
<protein>
    <submittedName>
        <fullName evidence="10">GTP-binding protein EngB required for normal cell division/gas vesicle protein</fullName>
    </submittedName>
</protein>
<keyword evidence="3" id="KW-0378">Hydrolase</keyword>
<evidence type="ECO:0000313" key="11">
    <source>
        <dbReference type="Proteomes" id="UP000658613"/>
    </source>
</evidence>
<evidence type="ECO:0000256" key="5">
    <source>
        <dbReference type="ARBA" id="ARBA00023136"/>
    </source>
</evidence>
<evidence type="ECO:0000256" key="7">
    <source>
        <dbReference type="SAM" id="MobiDB-lite"/>
    </source>
</evidence>
<accession>A0A931GY15</accession>
<dbReference type="Proteomes" id="UP000658613">
    <property type="component" value="Unassembled WGS sequence"/>
</dbReference>
<dbReference type="SUPFAM" id="SSF52540">
    <property type="entry name" value="P-loop containing nucleoside triphosphate hydrolases"/>
    <property type="match status" value="1"/>
</dbReference>
<evidence type="ECO:0000256" key="1">
    <source>
        <dbReference type="ARBA" id="ARBA00004370"/>
    </source>
</evidence>
<dbReference type="GO" id="GO:0016020">
    <property type="term" value="C:membrane"/>
    <property type="evidence" value="ECO:0007669"/>
    <property type="project" value="UniProtKB-SubCell"/>
</dbReference>
<keyword evidence="4" id="KW-0342">GTP-binding</keyword>
<feature type="compositionally biased region" description="Polar residues" evidence="7">
    <location>
        <begin position="9"/>
        <end position="22"/>
    </location>
</feature>
<reference evidence="10" key="1">
    <citation type="submission" date="2020-11" db="EMBL/GenBank/DDBJ databases">
        <title>Sequencing the genomes of 1000 actinobacteria strains.</title>
        <authorList>
            <person name="Klenk H.-P."/>
        </authorList>
    </citation>
    <scope>NUCLEOTIDE SEQUENCE</scope>
    <source>
        <strain evidence="10">DSM 45632</strain>
    </source>
</reference>
<dbReference type="PANTHER" id="PTHR10465">
    <property type="entry name" value="TRANSMEMBRANE GTPASE FZO1"/>
    <property type="match status" value="1"/>
</dbReference>
<keyword evidence="8" id="KW-0812">Transmembrane</keyword>
<dbReference type="Gene3D" id="3.40.50.300">
    <property type="entry name" value="P-loop containing nucleotide triphosphate hydrolases"/>
    <property type="match status" value="1"/>
</dbReference>
<feature type="region of interest" description="Disordered" evidence="7">
    <location>
        <begin position="639"/>
        <end position="662"/>
    </location>
</feature>
<dbReference type="EMBL" id="JADOUE010000001">
    <property type="protein sequence ID" value="MBG6123044.1"/>
    <property type="molecule type" value="Genomic_DNA"/>
</dbReference>
<keyword evidence="6" id="KW-0175">Coiled coil</keyword>
<keyword evidence="8" id="KW-1133">Transmembrane helix</keyword>
<organism evidence="10 11">
    <name type="scientific">Corynebacterium aquatimens</name>
    <dbReference type="NCBI Taxonomy" id="1190508"/>
    <lineage>
        <taxon>Bacteria</taxon>
        <taxon>Bacillati</taxon>
        <taxon>Actinomycetota</taxon>
        <taxon>Actinomycetes</taxon>
        <taxon>Mycobacteriales</taxon>
        <taxon>Corynebacteriaceae</taxon>
        <taxon>Corynebacterium</taxon>
    </lineage>
</organism>
<evidence type="ECO:0000259" key="9">
    <source>
        <dbReference type="Pfam" id="PF00350"/>
    </source>
</evidence>
<feature type="transmembrane region" description="Helical" evidence="8">
    <location>
        <begin position="500"/>
        <end position="524"/>
    </location>
</feature>
<keyword evidence="5 8" id="KW-0472">Membrane</keyword>
<dbReference type="GO" id="GO:0051301">
    <property type="term" value="P:cell division"/>
    <property type="evidence" value="ECO:0007669"/>
    <property type="project" value="UniProtKB-KW"/>
</dbReference>
<dbReference type="InterPro" id="IPR027094">
    <property type="entry name" value="Mitofusin_fam"/>
</dbReference>
<gene>
    <name evidence="10" type="ORF">IW254_002013</name>
</gene>
<comment type="caution">
    <text evidence="10">The sequence shown here is derived from an EMBL/GenBank/DDBJ whole genome shotgun (WGS) entry which is preliminary data.</text>
</comment>
<dbReference type="GO" id="GO:0005525">
    <property type="term" value="F:GTP binding"/>
    <property type="evidence" value="ECO:0007669"/>
    <property type="project" value="UniProtKB-KW"/>
</dbReference>
<keyword evidence="10" id="KW-0132">Cell division</keyword>
<dbReference type="GO" id="GO:0008053">
    <property type="term" value="P:mitochondrial fusion"/>
    <property type="evidence" value="ECO:0007669"/>
    <property type="project" value="TreeGrafter"/>
</dbReference>
<feature type="domain" description="Dynamin N-terminal" evidence="9">
    <location>
        <begin position="63"/>
        <end position="226"/>
    </location>
</feature>
<evidence type="ECO:0000256" key="2">
    <source>
        <dbReference type="ARBA" id="ARBA00022741"/>
    </source>
</evidence>
<evidence type="ECO:0000313" key="10">
    <source>
        <dbReference type="EMBL" id="MBG6123044.1"/>
    </source>
</evidence>
<dbReference type="RefSeq" id="WP_196825334.1">
    <property type="nucleotide sequence ID" value="NZ_CP046980.1"/>
</dbReference>
<dbReference type="Pfam" id="PF00350">
    <property type="entry name" value="Dynamin_N"/>
    <property type="match status" value="1"/>
</dbReference>
<keyword evidence="10" id="KW-0131">Cell cycle</keyword>
<proteinExistence type="predicted"/>
<evidence type="ECO:0000256" key="3">
    <source>
        <dbReference type="ARBA" id="ARBA00022801"/>
    </source>
</evidence>
<feature type="region of interest" description="Disordered" evidence="7">
    <location>
        <begin position="1"/>
        <end position="24"/>
    </location>
</feature>
<feature type="coiled-coil region" evidence="6">
    <location>
        <begin position="569"/>
        <end position="596"/>
    </location>
</feature>
<keyword evidence="11" id="KW-1185">Reference proteome</keyword>
<name>A0A931GY15_9CORY</name>
<evidence type="ECO:0000256" key="4">
    <source>
        <dbReference type="ARBA" id="ARBA00023134"/>
    </source>
</evidence>